<dbReference type="AlphaFoldDB" id="A0A813VAB4"/>
<protein>
    <submittedName>
        <fullName evidence="1">Uncharacterized protein</fullName>
    </submittedName>
</protein>
<name>A0A813VAB4_9BILA</name>
<sequence>MQGQHNTNDNENDKIQHVSSPYNFSYSLNIITLNVGLFPWAASNYLEHNRQVIEHYWYNVLDNKHIRLNWLSLNVWDGGYNTIPQDYFDVYIYDTLYMNYYISQGWLSILDRNEITYAHEINSNILSMIESDNRKYYGIPIYGCFYLLIYHSKDKELASIKTFEDLVEIASKRHFLMRKLDGELKMSNYLTLVGSDYHINHITEENININVINQLSHFYKHAKLVLNETDRHSFKHSSFYIGYAEDINTVLSVDENDLSQIEFMPVPFNNYDRPQFWLDCIGIHPQAKSRGLYEKSLQLANLMSCSTVLNEYLQEQFYVITTNHITLSHLSTKNAIYAKLQILMESNSFRPSSLPFAINSSLSVKEQRMQAIALIIAQHQKQSQSIANTNTNTNTNSNINTTS</sequence>
<accession>A0A813VAB4</accession>
<comment type="caution">
    <text evidence="1">The sequence shown here is derived from an EMBL/GenBank/DDBJ whole genome shotgun (WGS) entry which is preliminary data.</text>
</comment>
<organism evidence="1 2">
    <name type="scientific">Adineta steineri</name>
    <dbReference type="NCBI Taxonomy" id="433720"/>
    <lineage>
        <taxon>Eukaryota</taxon>
        <taxon>Metazoa</taxon>
        <taxon>Spiralia</taxon>
        <taxon>Gnathifera</taxon>
        <taxon>Rotifera</taxon>
        <taxon>Eurotatoria</taxon>
        <taxon>Bdelloidea</taxon>
        <taxon>Adinetida</taxon>
        <taxon>Adinetidae</taxon>
        <taxon>Adineta</taxon>
    </lineage>
</organism>
<evidence type="ECO:0000313" key="1">
    <source>
        <dbReference type="EMBL" id="CAF0839844.1"/>
    </source>
</evidence>
<gene>
    <name evidence="1" type="ORF">QVE165_LOCUS6249</name>
</gene>
<dbReference type="OrthoDB" id="9995751at2759"/>
<keyword evidence="2" id="KW-1185">Reference proteome</keyword>
<proteinExistence type="predicted"/>
<dbReference type="SUPFAM" id="SSF53850">
    <property type="entry name" value="Periplasmic binding protein-like II"/>
    <property type="match status" value="1"/>
</dbReference>
<dbReference type="Gene3D" id="3.40.190.10">
    <property type="entry name" value="Periplasmic binding protein-like II"/>
    <property type="match status" value="1"/>
</dbReference>
<reference evidence="1" key="1">
    <citation type="submission" date="2021-02" db="EMBL/GenBank/DDBJ databases">
        <authorList>
            <person name="Nowell W R."/>
        </authorList>
    </citation>
    <scope>NUCLEOTIDE SEQUENCE</scope>
</reference>
<dbReference type="Proteomes" id="UP000663832">
    <property type="component" value="Unassembled WGS sequence"/>
</dbReference>
<dbReference type="EMBL" id="CAJNOM010000026">
    <property type="protein sequence ID" value="CAF0839844.1"/>
    <property type="molecule type" value="Genomic_DNA"/>
</dbReference>
<evidence type="ECO:0000313" key="2">
    <source>
        <dbReference type="Proteomes" id="UP000663832"/>
    </source>
</evidence>